<dbReference type="GO" id="GO:0042732">
    <property type="term" value="P:D-xylose metabolic process"/>
    <property type="evidence" value="ECO:0007669"/>
    <property type="project" value="UniProtKB-KW"/>
</dbReference>
<evidence type="ECO:0000256" key="1">
    <source>
        <dbReference type="ARBA" id="ARBA00002486"/>
    </source>
</evidence>
<comment type="similarity">
    <text evidence="2">Belongs to the ROK (NagC/XylR) family.</text>
</comment>
<name>A0A173ZJ44_9FIRM</name>
<dbReference type="InterPro" id="IPR043129">
    <property type="entry name" value="ATPase_NBD"/>
</dbReference>
<evidence type="ECO:0000256" key="2">
    <source>
        <dbReference type="ARBA" id="ARBA00006479"/>
    </source>
</evidence>
<keyword evidence="4" id="KW-0418">Kinase</keyword>
<dbReference type="Proteomes" id="UP000095651">
    <property type="component" value="Unassembled WGS sequence"/>
</dbReference>
<reference evidence="4 5" key="1">
    <citation type="submission" date="2015-09" db="EMBL/GenBank/DDBJ databases">
        <authorList>
            <consortium name="Pathogen Informatics"/>
        </authorList>
    </citation>
    <scope>NUCLEOTIDE SEQUENCE [LARGE SCALE GENOMIC DNA]</scope>
    <source>
        <strain evidence="4 5">2789STDY5608850</strain>
    </source>
</reference>
<dbReference type="Gene3D" id="3.30.420.40">
    <property type="match status" value="2"/>
</dbReference>
<dbReference type="PANTHER" id="PTHR18964:SF149">
    <property type="entry name" value="BIFUNCTIONAL UDP-N-ACETYLGLUCOSAMINE 2-EPIMERASE_N-ACETYLMANNOSAMINE KINASE"/>
    <property type="match status" value="1"/>
</dbReference>
<dbReference type="InterPro" id="IPR036390">
    <property type="entry name" value="WH_DNA-bd_sf"/>
</dbReference>
<evidence type="ECO:0000313" key="5">
    <source>
        <dbReference type="Proteomes" id="UP000095651"/>
    </source>
</evidence>
<dbReference type="EMBL" id="CYZE01000002">
    <property type="protein sequence ID" value="CUN75258.1"/>
    <property type="molecule type" value="Genomic_DNA"/>
</dbReference>
<evidence type="ECO:0000256" key="3">
    <source>
        <dbReference type="ARBA" id="ARBA00022629"/>
    </source>
</evidence>
<proteinExistence type="inferred from homology"/>
<dbReference type="Pfam" id="PF13412">
    <property type="entry name" value="HTH_24"/>
    <property type="match status" value="1"/>
</dbReference>
<dbReference type="AlphaFoldDB" id="A0A173ZJ44"/>
<protein>
    <submittedName>
        <fullName evidence="4">Transcriptional regulator/sugar kinase</fullName>
    </submittedName>
</protein>
<dbReference type="PANTHER" id="PTHR18964">
    <property type="entry name" value="ROK (REPRESSOR, ORF, KINASE) FAMILY"/>
    <property type="match status" value="1"/>
</dbReference>
<dbReference type="Gene3D" id="1.10.10.10">
    <property type="entry name" value="Winged helix-like DNA-binding domain superfamily/Winged helix DNA-binding domain"/>
    <property type="match status" value="1"/>
</dbReference>
<evidence type="ECO:0000313" key="4">
    <source>
        <dbReference type="EMBL" id="CUN75258.1"/>
    </source>
</evidence>
<dbReference type="InterPro" id="IPR036388">
    <property type="entry name" value="WH-like_DNA-bd_sf"/>
</dbReference>
<keyword evidence="4" id="KW-0808">Transferase</keyword>
<keyword evidence="3" id="KW-0119">Carbohydrate metabolism</keyword>
<keyword evidence="3" id="KW-0859">Xylose metabolism</keyword>
<dbReference type="SUPFAM" id="SSF53067">
    <property type="entry name" value="Actin-like ATPase domain"/>
    <property type="match status" value="2"/>
</dbReference>
<dbReference type="Pfam" id="PF00480">
    <property type="entry name" value="ROK"/>
    <property type="match status" value="1"/>
</dbReference>
<dbReference type="SUPFAM" id="SSF46785">
    <property type="entry name" value="Winged helix' DNA-binding domain"/>
    <property type="match status" value="1"/>
</dbReference>
<comment type="function">
    <text evidence="1">Transcriptional repressor of xylose-utilizing enzymes.</text>
</comment>
<sequence>MLDARKVKAEKPRNIKRRNQKAIVALLQNNTEMTIPEIAERLELSRTSATQIVNELCKEKVLKKVGTRDATTAGGKPPRVFSMNASFRYTIIVTIGNDFISCNISNMKCRVIQKRVRDIADISKWNGWNLAMEVTVAEVRLLLKESGIRKEQICMMVVACGGVVDRKRGVCMFPIGTKRRNDFPVCEFLRTELQFSFPIIIDNVGRFLGYAELLEDPSLNHKTVAALFMHSAGSVGGCVIEKGELLYGRHGYQGEFGHLLVETHQGRACVCGNDGCLESMMSPESLRVIWKKHEAVYPSVSLDRRKAGDIREVFREANGGNPLARVMVDEFAVYVARAIYNIVLMYDPQQIILQGLLAYGGEYFEKKLNDLVRIFPSYGNAETGIVTYSKISDSDGGFITGAALYALNTCLFGDKYLFDIEQ</sequence>
<dbReference type="RefSeq" id="WP_055653266.1">
    <property type="nucleotide sequence ID" value="NZ_CABIXC010000002.1"/>
</dbReference>
<organism evidence="4 5">
    <name type="scientific">Hungatella hathewayi</name>
    <dbReference type="NCBI Taxonomy" id="154046"/>
    <lineage>
        <taxon>Bacteria</taxon>
        <taxon>Bacillati</taxon>
        <taxon>Bacillota</taxon>
        <taxon>Clostridia</taxon>
        <taxon>Lachnospirales</taxon>
        <taxon>Lachnospiraceae</taxon>
        <taxon>Hungatella</taxon>
    </lineage>
</organism>
<dbReference type="InterPro" id="IPR000600">
    <property type="entry name" value="ROK"/>
</dbReference>
<dbReference type="GO" id="GO:0016301">
    <property type="term" value="F:kinase activity"/>
    <property type="evidence" value="ECO:0007669"/>
    <property type="project" value="UniProtKB-KW"/>
</dbReference>
<gene>
    <name evidence="4" type="primary">mlc_1</name>
    <name evidence="4" type="ORF">ERS852407_00999</name>
</gene>
<accession>A0A173ZJ44</accession>